<gene>
    <name evidence="2" type="ORF">MOP44_26680</name>
</gene>
<protein>
    <submittedName>
        <fullName evidence="2">Uncharacterized protein</fullName>
    </submittedName>
</protein>
<dbReference type="AlphaFoldDB" id="A0A9J7BN27"/>
<evidence type="ECO:0000256" key="1">
    <source>
        <dbReference type="SAM" id="MobiDB-lite"/>
    </source>
</evidence>
<reference evidence="2" key="1">
    <citation type="submission" date="2021-04" db="EMBL/GenBank/DDBJ databases">
        <title>Phylogenetic analysis of Acidobacteriaceae.</title>
        <authorList>
            <person name="Qiu L."/>
            <person name="Zhang Q."/>
        </authorList>
    </citation>
    <scope>NUCLEOTIDE SEQUENCE</scope>
    <source>
        <strain evidence="2">DSM 25168</strain>
    </source>
</reference>
<accession>A0A9J7BN27</accession>
<dbReference type="Proteomes" id="UP001059380">
    <property type="component" value="Chromosome"/>
</dbReference>
<dbReference type="RefSeq" id="WP_260793632.1">
    <property type="nucleotide sequence ID" value="NZ_CP093313.1"/>
</dbReference>
<organism evidence="2 3">
    <name type="scientific">Occallatibacter riparius</name>
    <dbReference type="NCBI Taxonomy" id="1002689"/>
    <lineage>
        <taxon>Bacteria</taxon>
        <taxon>Pseudomonadati</taxon>
        <taxon>Acidobacteriota</taxon>
        <taxon>Terriglobia</taxon>
        <taxon>Terriglobales</taxon>
        <taxon>Acidobacteriaceae</taxon>
        <taxon>Occallatibacter</taxon>
    </lineage>
</organism>
<proteinExistence type="predicted"/>
<keyword evidence="3" id="KW-1185">Reference proteome</keyword>
<evidence type="ECO:0000313" key="2">
    <source>
        <dbReference type="EMBL" id="UWZ84128.1"/>
    </source>
</evidence>
<sequence>MDSTRSTATEEGVADTDVSGCEPRKASVADFTTIGRLEAADPGIGDERWQERVGEVRVINHIEELRSQLHVYVLGQGCVLVQSDVPLFELRTA</sequence>
<dbReference type="KEGG" id="orp:MOP44_26680"/>
<name>A0A9J7BN27_9BACT</name>
<evidence type="ECO:0000313" key="3">
    <source>
        <dbReference type="Proteomes" id="UP001059380"/>
    </source>
</evidence>
<dbReference type="EMBL" id="CP093313">
    <property type="protein sequence ID" value="UWZ84128.1"/>
    <property type="molecule type" value="Genomic_DNA"/>
</dbReference>
<feature type="region of interest" description="Disordered" evidence="1">
    <location>
        <begin position="1"/>
        <end position="21"/>
    </location>
</feature>